<comment type="subcellular location">
    <subcellularLocation>
        <location evidence="1">Cell inner membrane</location>
        <topology evidence="1">Multi-pass membrane protein</topology>
    </subcellularLocation>
</comment>
<dbReference type="InterPro" id="IPR007401">
    <property type="entry name" value="DUF454"/>
</dbReference>
<gene>
    <name evidence="3" type="ORF">NNL22_00730</name>
</gene>
<dbReference type="KEGG" id="asem:NNL22_00730"/>
<organism evidence="3 4">
    <name type="scientific">Alkalimarinus sediminis</name>
    <dbReference type="NCBI Taxonomy" id="1632866"/>
    <lineage>
        <taxon>Bacteria</taxon>
        <taxon>Pseudomonadati</taxon>
        <taxon>Pseudomonadota</taxon>
        <taxon>Gammaproteobacteria</taxon>
        <taxon>Alteromonadales</taxon>
        <taxon>Alteromonadaceae</taxon>
        <taxon>Alkalimarinus</taxon>
    </lineage>
</organism>
<dbReference type="Pfam" id="PF04304">
    <property type="entry name" value="DUF454"/>
    <property type="match status" value="1"/>
</dbReference>
<evidence type="ECO:0000313" key="3">
    <source>
        <dbReference type="EMBL" id="UZW76895.1"/>
    </source>
</evidence>
<dbReference type="PIRSF" id="PIRSF016789">
    <property type="entry name" value="DUF454"/>
    <property type="match status" value="1"/>
</dbReference>
<reference evidence="3" key="1">
    <citation type="submission" date="2022-07" db="EMBL/GenBank/DDBJ databases">
        <title>Alkalimarinus sp. nov., isolated from gut of a Alitta virens.</title>
        <authorList>
            <person name="Yang A.I."/>
            <person name="Shin N.-R."/>
        </authorList>
    </citation>
    <scope>NUCLEOTIDE SEQUENCE</scope>
    <source>
        <strain evidence="3">FA028</strain>
    </source>
</reference>
<keyword evidence="4" id="KW-1185">Reference proteome</keyword>
<dbReference type="GO" id="GO:0005886">
    <property type="term" value="C:plasma membrane"/>
    <property type="evidence" value="ECO:0007669"/>
    <property type="project" value="UniProtKB-SubCell"/>
</dbReference>
<proteinExistence type="predicted"/>
<sequence length="121" mass="13345">MGSARYLVIILGWLSVVLGVAGIFLPLLPTTPFILLAAWCFSRSSPTFHNWLISHPKLGPIVDTWSNGGGLPIKVRNRIIIVMWASMILSMLLIAKVWSAVLLAAIGTSVTIYIMRRPVIY</sequence>
<evidence type="ECO:0000256" key="1">
    <source>
        <dbReference type="PIRNR" id="PIRNR016789"/>
    </source>
</evidence>
<dbReference type="RefSeq" id="WP_251811034.1">
    <property type="nucleotide sequence ID" value="NZ_CP101527.1"/>
</dbReference>
<evidence type="ECO:0000313" key="4">
    <source>
        <dbReference type="Proteomes" id="UP001164472"/>
    </source>
</evidence>
<keyword evidence="1" id="KW-0997">Cell inner membrane</keyword>
<keyword evidence="2" id="KW-0812">Transmembrane</keyword>
<dbReference type="AlphaFoldDB" id="A0A9E8KRX2"/>
<protein>
    <recommendedName>
        <fullName evidence="1">Inner membrane protein</fullName>
    </recommendedName>
</protein>
<accession>A0A9E8KRX2</accession>
<feature type="transmembrane region" description="Helical" evidence="2">
    <location>
        <begin position="7"/>
        <end position="28"/>
    </location>
</feature>
<dbReference type="PANTHER" id="PTHR35813">
    <property type="entry name" value="INNER MEMBRANE PROTEIN YBAN"/>
    <property type="match status" value="1"/>
</dbReference>
<dbReference type="EMBL" id="CP101527">
    <property type="protein sequence ID" value="UZW76895.1"/>
    <property type="molecule type" value="Genomic_DNA"/>
</dbReference>
<keyword evidence="2" id="KW-1133">Transmembrane helix</keyword>
<evidence type="ECO:0000256" key="2">
    <source>
        <dbReference type="SAM" id="Phobius"/>
    </source>
</evidence>
<feature type="transmembrane region" description="Helical" evidence="2">
    <location>
        <begin position="81"/>
        <end position="114"/>
    </location>
</feature>
<keyword evidence="1 2" id="KW-0472">Membrane</keyword>
<dbReference type="Proteomes" id="UP001164472">
    <property type="component" value="Chromosome"/>
</dbReference>
<dbReference type="PANTHER" id="PTHR35813:SF1">
    <property type="entry name" value="INNER MEMBRANE PROTEIN YBAN"/>
    <property type="match status" value="1"/>
</dbReference>
<name>A0A9E8KRX2_9ALTE</name>
<keyword evidence="1" id="KW-1003">Cell membrane</keyword>